<proteinExistence type="predicted"/>
<gene>
    <name evidence="1" type="ORF">V1517DRAFT_122623</name>
</gene>
<reference evidence="2" key="1">
    <citation type="journal article" date="2024" name="Front. Bioeng. Biotechnol.">
        <title>Genome-scale model development and genomic sequencing of the oleaginous clade Lipomyces.</title>
        <authorList>
            <person name="Czajka J.J."/>
            <person name="Han Y."/>
            <person name="Kim J."/>
            <person name="Mondo S.J."/>
            <person name="Hofstad B.A."/>
            <person name="Robles A."/>
            <person name="Haridas S."/>
            <person name="Riley R."/>
            <person name="LaButti K."/>
            <person name="Pangilinan J."/>
            <person name="Andreopoulos W."/>
            <person name="Lipzen A."/>
            <person name="Yan J."/>
            <person name="Wang M."/>
            <person name="Ng V."/>
            <person name="Grigoriev I.V."/>
            <person name="Spatafora J.W."/>
            <person name="Magnuson J.K."/>
            <person name="Baker S.E."/>
            <person name="Pomraning K.R."/>
        </authorList>
    </citation>
    <scope>NUCLEOTIDE SEQUENCE [LARGE SCALE GENOMIC DNA]</scope>
    <source>
        <strain evidence="2">CBS 10300</strain>
    </source>
</reference>
<protein>
    <submittedName>
        <fullName evidence="1">Major facilitator superfamily domain-containing protein</fullName>
    </submittedName>
</protein>
<keyword evidence="2" id="KW-1185">Reference proteome</keyword>
<name>A0ACC3TPU3_9ASCO</name>
<accession>A0ACC3TPU3</accession>
<dbReference type="EMBL" id="MU970071">
    <property type="protein sequence ID" value="KAK9322791.1"/>
    <property type="molecule type" value="Genomic_DNA"/>
</dbReference>
<organism evidence="1 2">
    <name type="scientific">Lipomyces orientalis</name>
    <dbReference type="NCBI Taxonomy" id="1233043"/>
    <lineage>
        <taxon>Eukaryota</taxon>
        <taxon>Fungi</taxon>
        <taxon>Dikarya</taxon>
        <taxon>Ascomycota</taxon>
        <taxon>Saccharomycotina</taxon>
        <taxon>Lipomycetes</taxon>
        <taxon>Lipomycetales</taxon>
        <taxon>Lipomycetaceae</taxon>
        <taxon>Lipomyces</taxon>
    </lineage>
</organism>
<sequence length="465" mass="50386">MLAQIQRTLSRQSAASQREQDGTSIAQNTVVGAPESHIPLSNKEKGEPSEHERDPEETSQKQNPFDNVPDGGLVAWLQVSGSFFMYFNSWGLTNSFGAFENFYTVNGLSHRTASDIAWIGSFQAFLLVLIGVVTGPVFDRGYSRTLVVVGTLMVVFGLMMTSLCTEYWQVMLSQAVICGLGEGCLFIPGIAIIPQYFSRKRAFATGVAAAGSSAGGIIYPIVFHKLEPRLGFSWATRIIAFMVLGTQAYGLAVMRIRSVPKFKRSLYDPTAIGDFKFMVFTIVVFFAFAGAYVPFYYIQSFAMARSIFDQYTAFYMLSILNAASVFGRILPNFLADKIGPINVMFPFTIFTMIMAFVWAAINNAGGCIAFAILYGFFSGAFVSLPPPVLTTLCPDLRMIGTRMGMSFAISGLGLLIGTPIAGALLQTSAQYTATASFCGGCVAVASVLIVIVRVAKSGGRIVIKV</sequence>
<dbReference type="Proteomes" id="UP001489719">
    <property type="component" value="Unassembled WGS sequence"/>
</dbReference>
<evidence type="ECO:0000313" key="1">
    <source>
        <dbReference type="EMBL" id="KAK9322791.1"/>
    </source>
</evidence>
<comment type="caution">
    <text evidence="1">The sequence shown here is derived from an EMBL/GenBank/DDBJ whole genome shotgun (WGS) entry which is preliminary data.</text>
</comment>
<evidence type="ECO:0000313" key="2">
    <source>
        <dbReference type="Proteomes" id="UP001489719"/>
    </source>
</evidence>